<evidence type="ECO:0000256" key="1">
    <source>
        <dbReference type="SAM" id="Phobius"/>
    </source>
</evidence>
<keyword evidence="1" id="KW-0812">Transmembrane</keyword>
<name>A0A518AGZ0_9BACT</name>
<accession>A0A518AGZ0</accession>
<dbReference type="Proteomes" id="UP000315750">
    <property type="component" value="Chromosome"/>
</dbReference>
<keyword evidence="1" id="KW-1133">Transmembrane helix</keyword>
<keyword evidence="3" id="KW-1185">Reference proteome</keyword>
<gene>
    <name evidence="2" type="ORF">Pan181_01710</name>
</gene>
<dbReference type="RefSeq" id="WP_145245027.1">
    <property type="nucleotide sequence ID" value="NZ_CP036278.1"/>
</dbReference>
<dbReference type="EMBL" id="CP036278">
    <property type="protein sequence ID" value="QDU53991.1"/>
    <property type="molecule type" value="Genomic_DNA"/>
</dbReference>
<sequence length="106" mass="11723">MSETTNTAADVTPGDDIDVQALVTWGLVSVIITTVLIFGLYGLYNLYSAEQRSEKSYINYDESVAEINNQKDKLTGQVRWLDGEGTTLSVPISRAKELTLQEFSSK</sequence>
<keyword evidence="1" id="KW-0472">Membrane</keyword>
<proteinExistence type="predicted"/>
<evidence type="ECO:0000313" key="2">
    <source>
        <dbReference type="EMBL" id="QDU53991.1"/>
    </source>
</evidence>
<organism evidence="2 3">
    <name type="scientific">Aeoliella mucimassa</name>
    <dbReference type="NCBI Taxonomy" id="2527972"/>
    <lineage>
        <taxon>Bacteria</taxon>
        <taxon>Pseudomonadati</taxon>
        <taxon>Planctomycetota</taxon>
        <taxon>Planctomycetia</taxon>
        <taxon>Pirellulales</taxon>
        <taxon>Lacipirellulaceae</taxon>
        <taxon>Aeoliella</taxon>
    </lineage>
</organism>
<dbReference type="AlphaFoldDB" id="A0A518AGZ0"/>
<protein>
    <submittedName>
        <fullName evidence="2">Uncharacterized protein</fullName>
    </submittedName>
</protein>
<evidence type="ECO:0000313" key="3">
    <source>
        <dbReference type="Proteomes" id="UP000315750"/>
    </source>
</evidence>
<reference evidence="2 3" key="1">
    <citation type="submission" date="2019-02" db="EMBL/GenBank/DDBJ databases">
        <title>Deep-cultivation of Planctomycetes and their phenomic and genomic characterization uncovers novel biology.</title>
        <authorList>
            <person name="Wiegand S."/>
            <person name="Jogler M."/>
            <person name="Boedeker C."/>
            <person name="Pinto D."/>
            <person name="Vollmers J."/>
            <person name="Rivas-Marin E."/>
            <person name="Kohn T."/>
            <person name="Peeters S.H."/>
            <person name="Heuer A."/>
            <person name="Rast P."/>
            <person name="Oberbeckmann S."/>
            <person name="Bunk B."/>
            <person name="Jeske O."/>
            <person name="Meyerdierks A."/>
            <person name="Storesund J.E."/>
            <person name="Kallscheuer N."/>
            <person name="Luecker S."/>
            <person name="Lage O.M."/>
            <person name="Pohl T."/>
            <person name="Merkel B.J."/>
            <person name="Hornburger P."/>
            <person name="Mueller R.-W."/>
            <person name="Bruemmer F."/>
            <person name="Labrenz M."/>
            <person name="Spormann A.M."/>
            <person name="Op den Camp H."/>
            <person name="Overmann J."/>
            <person name="Amann R."/>
            <person name="Jetten M.S.M."/>
            <person name="Mascher T."/>
            <person name="Medema M.H."/>
            <person name="Devos D.P."/>
            <person name="Kaster A.-K."/>
            <person name="Ovreas L."/>
            <person name="Rohde M."/>
            <person name="Galperin M.Y."/>
            <person name="Jogler C."/>
        </authorList>
    </citation>
    <scope>NUCLEOTIDE SEQUENCE [LARGE SCALE GENOMIC DNA]</scope>
    <source>
        <strain evidence="2 3">Pan181</strain>
    </source>
</reference>
<feature type="transmembrane region" description="Helical" evidence="1">
    <location>
        <begin position="22"/>
        <end position="47"/>
    </location>
</feature>
<dbReference type="KEGG" id="amuc:Pan181_01710"/>